<dbReference type="GO" id="GO:0016787">
    <property type="term" value="F:hydrolase activity"/>
    <property type="evidence" value="ECO:0007669"/>
    <property type="project" value="UniProtKB-KW"/>
</dbReference>
<dbReference type="PRINTS" id="PR00111">
    <property type="entry name" value="ABHYDROLASE"/>
</dbReference>
<evidence type="ECO:0000313" key="3">
    <source>
        <dbReference type="EMBL" id="MBD0380202.1"/>
    </source>
</evidence>
<dbReference type="SUPFAM" id="SSF53474">
    <property type="entry name" value="alpha/beta-Hydrolases"/>
    <property type="match status" value="1"/>
</dbReference>
<dbReference type="Proteomes" id="UP000650466">
    <property type="component" value="Unassembled WGS sequence"/>
</dbReference>
<keyword evidence="4" id="KW-1185">Reference proteome</keyword>
<dbReference type="AlphaFoldDB" id="A0A926QJB0"/>
<gene>
    <name evidence="3" type="ORF">ICC18_08770</name>
</gene>
<evidence type="ECO:0000256" key="1">
    <source>
        <dbReference type="ARBA" id="ARBA00022801"/>
    </source>
</evidence>
<accession>A0A926QJB0</accession>
<comment type="caution">
    <text evidence="3">The sequence shown here is derived from an EMBL/GenBank/DDBJ whole genome shotgun (WGS) entry which is preliminary data.</text>
</comment>
<name>A0A926QJB0_9BACL</name>
<dbReference type="InterPro" id="IPR000073">
    <property type="entry name" value="AB_hydrolase_1"/>
</dbReference>
<keyword evidence="1 3" id="KW-0378">Hydrolase</keyword>
<proteinExistence type="predicted"/>
<organism evidence="3 4">
    <name type="scientific">Paenibacillus sedimenti</name>
    <dbReference type="NCBI Taxonomy" id="2770274"/>
    <lineage>
        <taxon>Bacteria</taxon>
        <taxon>Bacillati</taxon>
        <taxon>Bacillota</taxon>
        <taxon>Bacilli</taxon>
        <taxon>Bacillales</taxon>
        <taxon>Paenibacillaceae</taxon>
        <taxon>Paenibacillus</taxon>
    </lineage>
</organism>
<dbReference type="InterPro" id="IPR029058">
    <property type="entry name" value="AB_hydrolase_fold"/>
</dbReference>
<feature type="domain" description="AB hydrolase-1" evidence="2">
    <location>
        <begin position="26"/>
        <end position="266"/>
    </location>
</feature>
<dbReference type="InterPro" id="IPR050266">
    <property type="entry name" value="AB_hydrolase_sf"/>
</dbReference>
<dbReference type="EMBL" id="JACVVD010000003">
    <property type="protein sequence ID" value="MBD0380202.1"/>
    <property type="molecule type" value="Genomic_DNA"/>
</dbReference>
<sequence>MLRKIGQYTTKAGYNLEYSVAGQGEPILIMHGGHSNCNEEFGYLELTGRGYSVITPSRPGYGKTSKEIGEHESTSCDSYLELLDHLKVPQVHIIAISAGGPSGIHFASKYPQRVRSLTLQSAVTHQWLTPADLLFRSAQLMFHPYTEKYLWKMLRFMNMIFPAYLFRKMVSSFSQLNVEKVLPQISEEDKRQFKSMINRQRSGHGFKIDLKQTSYNQSNELSAIQCPTLILHSRYDASVPVEHAHYAQKYIPNAQLYVLESWGHLIWIGEGAADMYHKLFEFLDNN</sequence>
<dbReference type="GO" id="GO:0016020">
    <property type="term" value="C:membrane"/>
    <property type="evidence" value="ECO:0007669"/>
    <property type="project" value="TreeGrafter"/>
</dbReference>
<dbReference type="Pfam" id="PF00561">
    <property type="entry name" value="Abhydrolase_1"/>
    <property type="match status" value="1"/>
</dbReference>
<dbReference type="PANTHER" id="PTHR43798:SF31">
    <property type="entry name" value="AB HYDROLASE SUPERFAMILY PROTEIN YCLE"/>
    <property type="match status" value="1"/>
</dbReference>
<reference evidence="3" key="1">
    <citation type="submission" date="2020-09" db="EMBL/GenBank/DDBJ databases">
        <title>Draft Genome Sequence of Paenibacillus sp. WST5.</title>
        <authorList>
            <person name="Bao Z."/>
        </authorList>
    </citation>
    <scope>NUCLEOTIDE SEQUENCE</scope>
    <source>
        <strain evidence="3">WST5</strain>
    </source>
</reference>
<evidence type="ECO:0000313" key="4">
    <source>
        <dbReference type="Proteomes" id="UP000650466"/>
    </source>
</evidence>
<dbReference type="Gene3D" id="3.40.50.1820">
    <property type="entry name" value="alpha/beta hydrolase"/>
    <property type="match status" value="1"/>
</dbReference>
<dbReference type="PANTHER" id="PTHR43798">
    <property type="entry name" value="MONOACYLGLYCEROL LIPASE"/>
    <property type="match status" value="1"/>
</dbReference>
<evidence type="ECO:0000259" key="2">
    <source>
        <dbReference type="Pfam" id="PF00561"/>
    </source>
</evidence>
<protein>
    <submittedName>
        <fullName evidence="3">Alpha/beta hydrolase</fullName>
    </submittedName>
</protein>